<keyword evidence="2" id="KW-1185">Reference proteome</keyword>
<accession>A0ABN2GHC7</accession>
<dbReference type="EMBL" id="BAAAMU010000088">
    <property type="protein sequence ID" value="GAA1671092.1"/>
    <property type="molecule type" value="Genomic_DNA"/>
</dbReference>
<dbReference type="InterPro" id="IPR011009">
    <property type="entry name" value="Kinase-like_dom_sf"/>
</dbReference>
<proteinExistence type="predicted"/>
<comment type="caution">
    <text evidence="1">The sequence shown here is derived from an EMBL/GenBank/DDBJ whole genome shotgun (WGS) entry which is preliminary data.</text>
</comment>
<evidence type="ECO:0000313" key="2">
    <source>
        <dbReference type="Proteomes" id="UP001500064"/>
    </source>
</evidence>
<sequence>MHNDLTDLVRQALDDPRAEIAEQHVEPVDCPSFALSTAGLHRVAGTTTSGASWSFFVKSVRSLRVWEGLAEFPEDMRPLMGELFPWRADADAYLAGEPLPDGLRLPRLCRLDVLDDDRLVMWLEDVEQAPVAWDLDRYHRAARLLGELAAMRPAQGIDTSLRTFVTNVPPRLMIPALMDEKVWRHPLITPYADERLREDIAFLAGRITTILEALERLPHTGVHGDASPQNLLVPADASAEFVAVDWSWNSPSAIGFDLGQLLIGRVHDGLLPAADLPAVHEAVIDGYGSVMKHDGFAAALVLRSLWTAIPVRRLTDEPDDELRAYFANRVALARYLAGLGRSLDL</sequence>
<dbReference type="SUPFAM" id="SSF56112">
    <property type="entry name" value="Protein kinase-like (PK-like)"/>
    <property type="match status" value="1"/>
</dbReference>
<gene>
    <name evidence="1" type="ORF">GCM10009733_080550</name>
</gene>
<protein>
    <recommendedName>
        <fullName evidence="3">Aminoglycoside phosphotransferase domain-containing protein</fullName>
    </recommendedName>
</protein>
<name>A0ABN2GHC7_9ACTN</name>
<evidence type="ECO:0000313" key="1">
    <source>
        <dbReference type="EMBL" id="GAA1671092.1"/>
    </source>
</evidence>
<evidence type="ECO:0008006" key="3">
    <source>
        <dbReference type="Google" id="ProtNLM"/>
    </source>
</evidence>
<organism evidence="1 2">
    <name type="scientific">Nonomuraea maheshkhaliensis</name>
    <dbReference type="NCBI Taxonomy" id="419590"/>
    <lineage>
        <taxon>Bacteria</taxon>
        <taxon>Bacillati</taxon>
        <taxon>Actinomycetota</taxon>
        <taxon>Actinomycetes</taxon>
        <taxon>Streptosporangiales</taxon>
        <taxon>Streptosporangiaceae</taxon>
        <taxon>Nonomuraea</taxon>
    </lineage>
</organism>
<dbReference type="RefSeq" id="WP_346112054.1">
    <property type="nucleotide sequence ID" value="NZ_BAAAMU010000088.1"/>
</dbReference>
<dbReference type="Proteomes" id="UP001500064">
    <property type="component" value="Unassembled WGS sequence"/>
</dbReference>
<reference evidence="1 2" key="1">
    <citation type="journal article" date="2019" name="Int. J. Syst. Evol. Microbiol.">
        <title>The Global Catalogue of Microorganisms (GCM) 10K type strain sequencing project: providing services to taxonomists for standard genome sequencing and annotation.</title>
        <authorList>
            <consortium name="The Broad Institute Genomics Platform"/>
            <consortium name="The Broad Institute Genome Sequencing Center for Infectious Disease"/>
            <person name="Wu L."/>
            <person name="Ma J."/>
        </authorList>
    </citation>
    <scope>NUCLEOTIDE SEQUENCE [LARGE SCALE GENOMIC DNA]</scope>
    <source>
        <strain evidence="1 2">JCM 13929</strain>
    </source>
</reference>